<keyword evidence="7" id="KW-0067">ATP-binding</keyword>
<dbReference type="InterPro" id="IPR022066">
    <property type="entry name" value="PdtaS_GAF"/>
</dbReference>
<name>A0A6J6F5W9_9ZZZZ</name>
<evidence type="ECO:0000256" key="7">
    <source>
        <dbReference type="ARBA" id="ARBA00022840"/>
    </source>
</evidence>
<evidence type="ECO:0000313" key="9">
    <source>
        <dbReference type="EMBL" id="CAB4582975.1"/>
    </source>
</evidence>
<dbReference type="Pfam" id="PF07568">
    <property type="entry name" value="HisKA_2"/>
    <property type="match status" value="1"/>
</dbReference>
<evidence type="ECO:0000259" key="8">
    <source>
        <dbReference type="PROSITE" id="PS50109"/>
    </source>
</evidence>
<accession>A0A6J6F5W9</accession>
<proteinExistence type="predicted"/>
<evidence type="ECO:0000256" key="1">
    <source>
        <dbReference type="ARBA" id="ARBA00000085"/>
    </source>
</evidence>
<evidence type="ECO:0000256" key="4">
    <source>
        <dbReference type="ARBA" id="ARBA00022679"/>
    </source>
</evidence>
<dbReference type="Gene3D" id="3.30.450.20">
    <property type="entry name" value="PAS domain"/>
    <property type="match status" value="1"/>
</dbReference>
<dbReference type="GO" id="GO:0005524">
    <property type="term" value="F:ATP binding"/>
    <property type="evidence" value="ECO:0007669"/>
    <property type="project" value="UniProtKB-KW"/>
</dbReference>
<feature type="domain" description="Histidine kinase" evidence="8">
    <location>
        <begin position="301"/>
        <end position="493"/>
    </location>
</feature>
<dbReference type="PANTHER" id="PTHR41523">
    <property type="entry name" value="TWO-COMPONENT SYSTEM SENSOR PROTEIN"/>
    <property type="match status" value="1"/>
</dbReference>
<comment type="catalytic activity">
    <reaction evidence="1">
        <text>ATP + protein L-histidine = ADP + protein N-phospho-L-histidine.</text>
        <dbReference type="EC" id="2.7.13.3"/>
    </reaction>
</comment>
<keyword evidence="5" id="KW-0547">Nucleotide-binding</keyword>
<dbReference type="Gene3D" id="3.30.450.280">
    <property type="entry name" value="GAF domain"/>
    <property type="match status" value="1"/>
</dbReference>
<dbReference type="PROSITE" id="PS50109">
    <property type="entry name" value="HIS_KIN"/>
    <property type="match status" value="1"/>
</dbReference>
<dbReference type="SUPFAM" id="SSF55874">
    <property type="entry name" value="ATPase domain of HSP90 chaperone/DNA topoisomerase II/histidine kinase"/>
    <property type="match status" value="1"/>
</dbReference>
<evidence type="ECO:0000256" key="3">
    <source>
        <dbReference type="ARBA" id="ARBA00022553"/>
    </source>
</evidence>
<dbReference type="AlphaFoldDB" id="A0A6J6F5W9"/>
<dbReference type="EC" id="2.7.13.3" evidence="2"/>
<keyword evidence="6" id="KW-0418">Kinase</keyword>
<dbReference type="Gene3D" id="3.30.565.10">
    <property type="entry name" value="Histidine kinase-like ATPase, C-terminal domain"/>
    <property type="match status" value="1"/>
</dbReference>
<dbReference type="Pfam" id="PF02518">
    <property type="entry name" value="HATPase_c"/>
    <property type="match status" value="1"/>
</dbReference>
<keyword evidence="4" id="KW-0808">Transferase</keyword>
<evidence type="ECO:0000256" key="6">
    <source>
        <dbReference type="ARBA" id="ARBA00022777"/>
    </source>
</evidence>
<dbReference type="InterPro" id="IPR036890">
    <property type="entry name" value="HATPase_C_sf"/>
</dbReference>
<dbReference type="PANTHER" id="PTHR41523:SF8">
    <property type="entry name" value="ETHYLENE RESPONSE SENSOR PROTEIN"/>
    <property type="match status" value="1"/>
</dbReference>
<dbReference type="InterPro" id="IPR003594">
    <property type="entry name" value="HATPase_dom"/>
</dbReference>
<reference evidence="9" key="1">
    <citation type="submission" date="2020-05" db="EMBL/GenBank/DDBJ databases">
        <authorList>
            <person name="Chiriac C."/>
            <person name="Salcher M."/>
            <person name="Ghai R."/>
            <person name="Kavagutti S V."/>
        </authorList>
    </citation>
    <scope>NUCLEOTIDE SEQUENCE</scope>
</reference>
<dbReference type="InterPro" id="IPR005467">
    <property type="entry name" value="His_kinase_dom"/>
</dbReference>
<sequence>MQTFSSALTQRTALSESDILRLSELVAEWQLLADLSFADLILWVPRRKDYRSWPEGHIAISHIRPTTAATVFSQNVIGNEILWGSKPRIDQALSNGEIIRDTEPEVVGEILVKEETVPVFFEGKFIAVISRHRNVETMRTPSKLELNYREIAHKIYRMVSEGNFPIKESVYLAESAPRVGDGLIRLDVNGVVIFASPNARSALNKVGWPSDLEGHNLGDVLDSLQTGTIRHIPREENWHVAMSGKALRREEFDCETGTIDLLSIPLTQANDRIGAIVLAHNVTELRRRDRALLSKDATIREIHHRVKNNLQTVSALLRLQSRRIDDPNASAALEEAVRRVASIAIVHETLSTSDKERVAFDEVMDRIMANAVELSTRTNEITIERTGNFGGFPAIVATPLALVLTELIHNALEHGLESIGSKLELRVERSETLCKVYVSDNGSGLSEGFTPEHQANLGLQIVQTLTVNELNGSIEFKRLSQGTEAIVTFPIRN</sequence>
<dbReference type="Pfam" id="PF12282">
    <property type="entry name" value="GAF_PdtaS"/>
    <property type="match status" value="1"/>
</dbReference>
<dbReference type="InterPro" id="IPR038424">
    <property type="entry name" value="H_kinase_PdtaS_GAF_sf"/>
</dbReference>
<keyword evidence="3" id="KW-0597">Phosphoprotein</keyword>
<dbReference type="GO" id="GO:0004673">
    <property type="term" value="F:protein histidine kinase activity"/>
    <property type="evidence" value="ECO:0007669"/>
    <property type="project" value="UniProtKB-EC"/>
</dbReference>
<evidence type="ECO:0000256" key="5">
    <source>
        <dbReference type="ARBA" id="ARBA00022741"/>
    </source>
</evidence>
<dbReference type="EMBL" id="CAEZUF010000001">
    <property type="protein sequence ID" value="CAB4582975.1"/>
    <property type="molecule type" value="Genomic_DNA"/>
</dbReference>
<evidence type="ECO:0000256" key="2">
    <source>
        <dbReference type="ARBA" id="ARBA00012438"/>
    </source>
</evidence>
<gene>
    <name evidence="9" type="ORF">UFOPK1791_00025</name>
</gene>
<organism evidence="9">
    <name type="scientific">freshwater metagenome</name>
    <dbReference type="NCBI Taxonomy" id="449393"/>
    <lineage>
        <taxon>unclassified sequences</taxon>
        <taxon>metagenomes</taxon>
        <taxon>ecological metagenomes</taxon>
    </lineage>
</organism>
<dbReference type="InterPro" id="IPR011495">
    <property type="entry name" value="Sig_transdc_His_kin_sub2_dim/P"/>
</dbReference>
<protein>
    <recommendedName>
        <fullName evidence="2">histidine kinase</fullName>
        <ecNumber evidence="2">2.7.13.3</ecNumber>
    </recommendedName>
</protein>
<dbReference type="SMART" id="SM00387">
    <property type="entry name" value="HATPase_c"/>
    <property type="match status" value="1"/>
</dbReference>